<proteinExistence type="predicted"/>
<organism evidence="3">
    <name type="scientific">Hyalella azteca</name>
    <name type="common">Amphipod</name>
    <dbReference type="NCBI Taxonomy" id="294128"/>
    <lineage>
        <taxon>Eukaryota</taxon>
        <taxon>Metazoa</taxon>
        <taxon>Ecdysozoa</taxon>
        <taxon>Arthropoda</taxon>
        <taxon>Crustacea</taxon>
        <taxon>Multicrustacea</taxon>
        <taxon>Malacostraca</taxon>
        <taxon>Eumalacostraca</taxon>
        <taxon>Peracarida</taxon>
        <taxon>Amphipoda</taxon>
        <taxon>Senticaudata</taxon>
        <taxon>Talitrida</taxon>
        <taxon>Talitroidea</taxon>
        <taxon>Hyalellidae</taxon>
        <taxon>Hyalella</taxon>
    </lineage>
</organism>
<dbReference type="AlphaFoldDB" id="A0A6A0GY97"/>
<dbReference type="EMBL" id="JQDR03011482">
    <property type="protein sequence ID" value="KAA0192674.1"/>
    <property type="molecule type" value="Genomic_DNA"/>
</dbReference>
<dbReference type="Proteomes" id="UP000711488">
    <property type="component" value="Unassembled WGS sequence"/>
</dbReference>
<evidence type="ECO:0000256" key="1">
    <source>
        <dbReference type="SAM" id="MobiDB-lite"/>
    </source>
</evidence>
<feature type="compositionally biased region" description="Polar residues" evidence="1">
    <location>
        <begin position="136"/>
        <end position="145"/>
    </location>
</feature>
<feature type="region of interest" description="Disordered" evidence="1">
    <location>
        <begin position="136"/>
        <end position="155"/>
    </location>
</feature>
<dbReference type="PANTHER" id="PTHR19964">
    <property type="entry name" value="MULTIPLE PDZ DOMAIN PROTEIN"/>
    <property type="match status" value="1"/>
</dbReference>
<dbReference type="InterPro" id="IPR001478">
    <property type="entry name" value="PDZ"/>
</dbReference>
<dbReference type="Pfam" id="PF00595">
    <property type="entry name" value="PDZ"/>
    <property type="match status" value="2"/>
</dbReference>
<reference evidence="3" key="3">
    <citation type="submission" date="2019-06" db="EMBL/GenBank/DDBJ databases">
        <authorList>
            <person name="Poynton C."/>
            <person name="Hasenbein S."/>
            <person name="Benoit J.B."/>
            <person name="Sepulveda M.S."/>
            <person name="Poelchau M.F."/>
            <person name="Murali S.C."/>
            <person name="Chen S."/>
            <person name="Glastad K.M."/>
            <person name="Werren J.H."/>
            <person name="Vineis J.H."/>
            <person name="Bowen J.L."/>
            <person name="Friedrich M."/>
            <person name="Jones J."/>
            <person name="Robertson H.M."/>
            <person name="Feyereisen R."/>
            <person name="Mechler-Hickson A."/>
            <person name="Mathers N."/>
            <person name="Lee C.E."/>
            <person name="Colbourne J.K."/>
            <person name="Biales A."/>
            <person name="Johnston J.S."/>
            <person name="Wellborn G.A."/>
            <person name="Rosendale A.J."/>
            <person name="Cridge A.G."/>
            <person name="Munoz-Torres M.C."/>
            <person name="Bain P.A."/>
            <person name="Manny A.R."/>
            <person name="Major K.M."/>
            <person name="Lambert F.N."/>
            <person name="Vulpe C.D."/>
            <person name="Tuck P."/>
            <person name="Blalock B.J."/>
            <person name="Lin Y.-Y."/>
            <person name="Smith M.E."/>
            <person name="Ochoa-Acuna H."/>
            <person name="Chen M.-J.M."/>
            <person name="Childers C.P."/>
            <person name="Qu J."/>
            <person name="Dugan S."/>
            <person name="Lee S.L."/>
            <person name="Chao H."/>
            <person name="Dinh H."/>
            <person name="Han Y."/>
            <person name="Doddapaneni H."/>
            <person name="Worley K.C."/>
            <person name="Muzny D.M."/>
            <person name="Gibbs R.A."/>
            <person name="Richards S."/>
        </authorList>
    </citation>
    <scope>NUCLEOTIDE SEQUENCE</scope>
    <source>
        <strain evidence="3">HAZT.00-mixed</strain>
        <tissue evidence="3">Whole organism</tissue>
    </source>
</reference>
<dbReference type="InterPro" id="IPR036034">
    <property type="entry name" value="PDZ_sf"/>
</dbReference>
<evidence type="ECO:0000259" key="2">
    <source>
        <dbReference type="PROSITE" id="PS50106"/>
    </source>
</evidence>
<accession>A0A6A0GY97</accession>
<comment type="caution">
    <text evidence="3">The sequence shown here is derived from an EMBL/GenBank/DDBJ whole genome shotgun (WGS) entry which is preliminary data.</text>
</comment>
<dbReference type="InterPro" id="IPR051342">
    <property type="entry name" value="PDZ_scaffold"/>
</dbReference>
<name>A0A6A0GY97_HYAAZ</name>
<feature type="domain" description="PDZ" evidence="2">
    <location>
        <begin position="1"/>
        <end position="87"/>
    </location>
</feature>
<feature type="domain" description="PDZ" evidence="2">
    <location>
        <begin position="211"/>
        <end position="261"/>
    </location>
</feature>
<sequence>MIRLTKDASGELGIYITAKRNNMGVTTGYVIAHIERGGLTHRDGRLRVGDEIINVAGQRLRGVSLDDARTILRTTCRQVDIVVARDLENHQLPYQDQLSPQEEQHQPYQDHQSTLCTGNDGFRRADVMVDDGQFTSTPDSLSNFPNLDRPADLDPDPVNTSHKKEFGIRRQAPVHKWQRSLSGGRIMRNSFNGSATLLPKRPKSLALSVKTVVFEKGRGRKSLGFSVVGGRDSPKGSMGIFVKTIFPNGQAAEGGKLKEGE</sequence>
<reference evidence="3" key="2">
    <citation type="journal article" date="2018" name="Environ. Sci. Technol.">
        <title>The Toxicogenome of Hyalella azteca: A Model for Sediment Ecotoxicology and Evolutionary Toxicology.</title>
        <authorList>
            <person name="Poynton H.C."/>
            <person name="Hasenbein S."/>
            <person name="Benoit J.B."/>
            <person name="Sepulveda M.S."/>
            <person name="Poelchau M.F."/>
            <person name="Hughes D.S.T."/>
            <person name="Murali S.C."/>
            <person name="Chen S."/>
            <person name="Glastad K.M."/>
            <person name="Goodisman M.A.D."/>
            <person name="Werren J.H."/>
            <person name="Vineis J.H."/>
            <person name="Bowen J.L."/>
            <person name="Friedrich M."/>
            <person name="Jones J."/>
            <person name="Robertson H.M."/>
            <person name="Feyereisen R."/>
            <person name="Mechler-Hickson A."/>
            <person name="Mathers N."/>
            <person name="Lee C.E."/>
            <person name="Colbourne J.K."/>
            <person name="Biales A."/>
            <person name="Johnston J.S."/>
            <person name="Wellborn G.A."/>
            <person name="Rosendale A.J."/>
            <person name="Cridge A.G."/>
            <person name="Munoz-Torres M.C."/>
            <person name="Bain P.A."/>
            <person name="Manny A.R."/>
            <person name="Major K.M."/>
            <person name="Lambert F.N."/>
            <person name="Vulpe C.D."/>
            <person name="Tuck P."/>
            <person name="Blalock B.J."/>
            <person name="Lin Y.Y."/>
            <person name="Smith M.E."/>
            <person name="Ochoa-Acuna H."/>
            <person name="Chen M.M."/>
            <person name="Childers C.P."/>
            <person name="Qu J."/>
            <person name="Dugan S."/>
            <person name="Lee S.L."/>
            <person name="Chao H."/>
            <person name="Dinh H."/>
            <person name="Han Y."/>
            <person name="Doddapaneni H."/>
            <person name="Worley K.C."/>
            <person name="Muzny D.M."/>
            <person name="Gibbs R.A."/>
            <person name="Richards S."/>
        </authorList>
    </citation>
    <scope>NUCLEOTIDE SEQUENCE</scope>
    <source>
        <strain evidence="3">HAZT.00-mixed</strain>
        <tissue evidence="3">Whole organism</tissue>
    </source>
</reference>
<dbReference type="SUPFAM" id="SSF50156">
    <property type="entry name" value="PDZ domain-like"/>
    <property type="match status" value="2"/>
</dbReference>
<dbReference type="PROSITE" id="PS50106">
    <property type="entry name" value="PDZ"/>
    <property type="match status" value="2"/>
</dbReference>
<dbReference type="PANTHER" id="PTHR19964:SF95">
    <property type="entry name" value="ARC, ISOFORM A"/>
    <property type="match status" value="1"/>
</dbReference>
<dbReference type="OrthoDB" id="6022711at2759"/>
<dbReference type="Gene3D" id="2.30.42.10">
    <property type="match status" value="2"/>
</dbReference>
<gene>
    <name evidence="3" type="ORF">HAZT_HAZT003698</name>
</gene>
<reference evidence="3" key="1">
    <citation type="submission" date="2014-08" db="EMBL/GenBank/DDBJ databases">
        <authorList>
            <person name="Murali S."/>
            <person name="Richards S."/>
            <person name="Bandaranaike D."/>
            <person name="Bellair M."/>
            <person name="Blankenburg K."/>
            <person name="Chao H."/>
            <person name="Dinh H."/>
            <person name="Doddapaneni H."/>
            <person name="Dugan-Rocha S."/>
            <person name="Elkadiri S."/>
            <person name="Gnanaolivu R."/>
            <person name="Hughes D."/>
            <person name="Lee S."/>
            <person name="Li M."/>
            <person name="Ming W."/>
            <person name="Munidasa M."/>
            <person name="Muniz J."/>
            <person name="Nguyen L."/>
            <person name="Osuji N."/>
            <person name="Pu L.-L."/>
            <person name="Puazo M."/>
            <person name="Skinner E."/>
            <person name="Qu C."/>
            <person name="Quiroz J."/>
            <person name="Raj R."/>
            <person name="Weissenberger G."/>
            <person name="Xin Y."/>
            <person name="Zou X."/>
            <person name="Han Y."/>
            <person name="Worley K."/>
            <person name="Muzny D."/>
            <person name="Gibbs R."/>
        </authorList>
    </citation>
    <scope>NUCLEOTIDE SEQUENCE</scope>
    <source>
        <strain evidence="3">HAZT.00-mixed</strain>
        <tissue evidence="3">Whole organism</tissue>
    </source>
</reference>
<protein>
    <recommendedName>
        <fullName evidence="2">PDZ domain-containing protein</fullName>
    </recommendedName>
</protein>
<evidence type="ECO:0000313" key="3">
    <source>
        <dbReference type="EMBL" id="KAA0192674.1"/>
    </source>
</evidence>
<dbReference type="SMART" id="SM00228">
    <property type="entry name" value="PDZ"/>
    <property type="match status" value="1"/>
</dbReference>